<dbReference type="Gene3D" id="2.60.40.4150">
    <property type="entry name" value="Type VI secretion system, lipoprotein SciN"/>
    <property type="match status" value="1"/>
</dbReference>
<dbReference type="AlphaFoldDB" id="A0A1S8YME7"/>
<dbReference type="EMBL" id="MRUL01000005">
    <property type="protein sequence ID" value="OON40184.1"/>
    <property type="molecule type" value="Genomic_DNA"/>
</dbReference>
<dbReference type="Proteomes" id="UP000190667">
    <property type="component" value="Unassembled WGS sequence"/>
</dbReference>
<name>A0A1S8YME7_9GAMM</name>
<dbReference type="NCBIfam" id="TIGR03352">
    <property type="entry name" value="VI_chp_3"/>
    <property type="match status" value="1"/>
</dbReference>
<keyword evidence="2" id="KW-1185">Reference proteome</keyword>
<accession>A0A1S8YME7</accession>
<comment type="caution">
    <text evidence="1">The sequence shown here is derived from an EMBL/GenBank/DDBJ whole genome shotgun (WGS) entry which is preliminary data.</text>
</comment>
<dbReference type="InterPro" id="IPR017734">
    <property type="entry name" value="T6SS_SciN"/>
</dbReference>
<evidence type="ECO:0000313" key="2">
    <source>
        <dbReference type="Proteomes" id="UP000190667"/>
    </source>
</evidence>
<reference evidence="1 2" key="1">
    <citation type="submission" date="2016-12" db="EMBL/GenBank/DDBJ databases">
        <title>Izhakiella australiana sp. nov. of genus Izhakiella isolated from Australian desert.</title>
        <authorList>
            <person name="Ji M."/>
        </authorList>
    </citation>
    <scope>NUCLEOTIDE SEQUENCE [LARGE SCALE GENOMIC DNA]</scope>
    <source>
        <strain evidence="1 2">D4N98</strain>
    </source>
</reference>
<dbReference type="PANTHER" id="PTHR37625:SF4">
    <property type="entry name" value="OUTER MEMBRANE LIPOPROTEIN"/>
    <property type="match status" value="1"/>
</dbReference>
<evidence type="ECO:0000313" key="1">
    <source>
        <dbReference type="EMBL" id="OON40184.1"/>
    </source>
</evidence>
<dbReference type="PANTHER" id="PTHR37625">
    <property type="entry name" value="OUTER MEMBRANE LIPOPROTEIN-RELATED"/>
    <property type="match status" value="1"/>
</dbReference>
<dbReference type="InterPro" id="IPR038706">
    <property type="entry name" value="Type_VI_SciN-like_sf"/>
</dbReference>
<sequence>MLLSCSSASTESEKENEIKEIIITLQAASNINPDKYGNASPVRVVFYQLTENDYFFASDIYNLEDRSDKDRISRVEKMGSFIISPAEEMRIKLPFNKENKNLGIITEYRDITHSVWRVVYPIPGKPKEPWYQVFWPAGENWQPEVTVHLEYLTTSIKK</sequence>
<proteinExistence type="predicted"/>
<dbReference type="STRING" id="1926881.BTJ39_09825"/>
<keyword evidence="1" id="KW-0449">Lipoprotein</keyword>
<gene>
    <name evidence="1" type="ORF">BTJ39_09825</name>
</gene>
<protein>
    <submittedName>
        <fullName evidence="1">Type VI secretion system-associated lipoprotein</fullName>
    </submittedName>
</protein>
<organism evidence="1 2">
    <name type="scientific">Izhakiella australiensis</name>
    <dbReference type="NCBI Taxonomy" id="1926881"/>
    <lineage>
        <taxon>Bacteria</taxon>
        <taxon>Pseudomonadati</taxon>
        <taxon>Pseudomonadota</taxon>
        <taxon>Gammaproteobacteria</taxon>
        <taxon>Enterobacterales</taxon>
        <taxon>Erwiniaceae</taxon>
        <taxon>Izhakiella</taxon>
    </lineage>
</organism>
<dbReference type="Pfam" id="PF12790">
    <property type="entry name" value="T6SS-SciN"/>
    <property type="match status" value="1"/>
</dbReference>